<dbReference type="Gene3D" id="1.10.10.60">
    <property type="entry name" value="Homeodomain-like"/>
    <property type="match status" value="1"/>
</dbReference>
<dbReference type="RefSeq" id="WP_011397007.1">
    <property type="nucleotide sequence ID" value="NC_007645.1"/>
</dbReference>
<dbReference type="HOGENOM" id="CLU_073078_0_1_6"/>
<name>Q2SHD6_HAHCH</name>
<sequence length="257" mass="29989">MDQSLYYHWNNLCLYMGRFDGTYHWRHIADSFIVSLDNEFDVKLASGEIISTRCLMIPANARCDFIISNQRIAFVSSHFWRNIKTTLIYNYYCCEQDGLLFDFLDACDIARAFRDLYKRRPSADDAREILDQILNPKQYPLAPPLMDRRVRKLIELLLKNPDLSQSIDDYAELMPISAAHLSRLFKQETHISFSRFRLGVRVLYFIKQFSRSRNLTTAAHDSGFADLAHLNKCHKLLFGICPSQLWLSESELKICVA</sequence>
<proteinExistence type="predicted"/>
<dbReference type="KEGG" id="hch:HCH_03175"/>
<evidence type="ECO:0000259" key="4">
    <source>
        <dbReference type="PROSITE" id="PS01124"/>
    </source>
</evidence>
<evidence type="ECO:0000313" key="6">
    <source>
        <dbReference type="Proteomes" id="UP000000238"/>
    </source>
</evidence>
<evidence type="ECO:0000256" key="3">
    <source>
        <dbReference type="ARBA" id="ARBA00023163"/>
    </source>
</evidence>
<organism evidence="5 6">
    <name type="scientific">Hahella chejuensis (strain KCTC 2396)</name>
    <dbReference type="NCBI Taxonomy" id="349521"/>
    <lineage>
        <taxon>Bacteria</taxon>
        <taxon>Pseudomonadati</taxon>
        <taxon>Pseudomonadota</taxon>
        <taxon>Gammaproteobacteria</taxon>
        <taxon>Oceanospirillales</taxon>
        <taxon>Hahellaceae</taxon>
        <taxon>Hahella</taxon>
    </lineage>
</organism>
<evidence type="ECO:0000313" key="5">
    <source>
        <dbReference type="EMBL" id="ABC29938.1"/>
    </source>
</evidence>
<dbReference type="AlphaFoldDB" id="Q2SHD6"/>
<keyword evidence="6" id="KW-1185">Reference proteome</keyword>
<dbReference type="PANTHER" id="PTHR43280:SF2">
    <property type="entry name" value="HTH-TYPE TRANSCRIPTIONAL REGULATOR EXSA"/>
    <property type="match status" value="1"/>
</dbReference>
<dbReference type="Proteomes" id="UP000000238">
    <property type="component" value="Chromosome"/>
</dbReference>
<dbReference type="PROSITE" id="PS01124">
    <property type="entry name" value="HTH_ARAC_FAMILY_2"/>
    <property type="match status" value="1"/>
</dbReference>
<dbReference type="PANTHER" id="PTHR43280">
    <property type="entry name" value="ARAC-FAMILY TRANSCRIPTIONAL REGULATOR"/>
    <property type="match status" value="1"/>
</dbReference>
<keyword evidence="3" id="KW-0804">Transcription</keyword>
<dbReference type="InterPro" id="IPR009057">
    <property type="entry name" value="Homeodomain-like_sf"/>
</dbReference>
<dbReference type="Pfam" id="PF12833">
    <property type="entry name" value="HTH_18"/>
    <property type="match status" value="1"/>
</dbReference>
<dbReference type="SUPFAM" id="SSF46689">
    <property type="entry name" value="Homeodomain-like"/>
    <property type="match status" value="1"/>
</dbReference>
<gene>
    <name evidence="5" type="ordered locus">HCH_03175</name>
</gene>
<reference evidence="5 6" key="1">
    <citation type="journal article" date="2005" name="Nucleic Acids Res.">
        <title>Genomic blueprint of Hahella chejuensis, a marine microbe producing an algicidal agent.</title>
        <authorList>
            <person name="Jeong H."/>
            <person name="Yim J.H."/>
            <person name="Lee C."/>
            <person name="Choi S.-H."/>
            <person name="Park Y.K."/>
            <person name="Yoon S.H."/>
            <person name="Hur C.-G."/>
            <person name="Kang H.-Y."/>
            <person name="Kim D."/>
            <person name="Lee H.H."/>
            <person name="Park K.H."/>
            <person name="Park S.-H."/>
            <person name="Park H.-S."/>
            <person name="Lee H.K."/>
            <person name="Oh T.K."/>
            <person name="Kim J.F."/>
        </authorList>
    </citation>
    <scope>NUCLEOTIDE SEQUENCE [LARGE SCALE GENOMIC DNA]</scope>
    <source>
        <strain evidence="5 6">KCTC 2396</strain>
    </source>
</reference>
<dbReference type="SMART" id="SM00342">
    <property type="entry name" value="HTH_ARAC"/>
    <property type="match status" value="1"/>
</dbReference>
<evidence type="ECO:0000256" key="1">
    <source>
        <dbReference type="ARBA" id="ARBA00023015"/>
    </source>
</evidence>
<dbReference type="EMBL" id="CP000155">
    <property type="protein sequence ID" value="ABC29938.1"/>
    <property type="molecule type" value="Genomic_DNA"/>
</dbReference>
<dbReference type="GO" id="GO:0003700">
    <property type="term" value="F:DNA-binding transcription factor activity"/>
    <property type="evidence" value="ECO:0007669"/>
    <property type="project" value="InterPro"/>
</dbReference>
<dbReference type="GO" id="GO:0043565">
    <property type="term" value="F:sequence-specific DNA binding"/>
    <property type="evidence" value="ECO:0007669"/>
    <property type="project" value="InterPro"/>
</dbReference>
<dbReference type="OrthoDB" id="5740883at2"/>
<feature type="domain" description="HTH araC/xylS-type" evidence="4">
    <location>
        <begin position="148"/>
        <end position="248"/>
    </location>
</feature>
<keyword evidence="2 5" id="KW-0238">DNA-binding</keyword>
<evidence type="ECO:0000256" key="2">
    <source>
        <dbReference type="ARBA" id="ARBA00023125"/>
    </source>
</evidence>
<keyword evidence="1" id="KW-0805">Transcription regulation</keyword>
<accession>Q2SHD6</accession>
<dbReference type="InterPro" id="IPR018060">
    <property type="entry name" value="HTH_AraC"/>
</dbReference>
<protein>
    <submittedName>
        <fullName evidence="5">AraC-type DNA-binding domain-containing protein</fullName>
    </submittedName>
</protein>
<dbReference type="eggNOG" id="COG2207">
    <property type="taxonomic scope" value="Bacteria"/>
</dbReference>
<dbReference type="STRING" id="349521.HCH_03175"/>